<feature type="transmembrane region" description="Helical" evidence="5">
    <location>
        <begin position="267"/>
        <end position="289"/>
    </location>
</feature>
<sequence length="293" mass="32827">MRQNKLASLAFRKVALEFQRHELTAHFIYKKLAESTKGKNSAILKKISDFEIKHYKLWKNYTKAELKPNNWEIFHHYLLSKIFGITFAIKLLERDEQKAQKKYLGVISRIRAINRIQAGEEAQELALIRKLYEERVAYVGSIMLGLGDALVEFTGTLAGLSFALQSTKLVGLAGLIGGIAAAMSMASSEYLSKRSDETAKDPRKAALYTGTVYLITVLLLVAPNFVFKNIYPALAATLAIAVLVIVFFTYFVSVTKEVDFKKRLTETLLVSFGIAAISFAIGLALRFFLNIQV</sequence>
<dbReference type="InterPro" id="IPR039376">
    <property type="entry name" value="Ferritin_CCC1_N"/>
</dbReference>
<dbReference type="EMBL" id="DUFW01000023">
    <property type="protein sequence ID" value="HIH21326.1"/>
    <property type="molecule type" value="Genomic_DNA"/>
</dbReference>
<dbReference type="Pfam" id="PF01988">
    <property type="entry name" value="VIT1"/>
    <property type="match status" value="1"/>
</dbReference>
<dbReference type="InterPro" id="IPR008217">
    <property type="entry name" value="Ccc1_fam"/>
</dbReference>
<name>A0A7J4K1E3_9ARCH</name>
<dbReference type="Proteomes" id="UP000590964">
    <property type="component" value="Unassembled WGS sequence"/>
</dbReference>
<dbReference type="GO" id="GO:0005384">
    <property type="term" value="F:manganese ion transmembrane transporter activity"/>
    <property type="evidence" value="ECO:0007669"/>
    <property type="project" value="InterPro"/>
</dbReference>
<keyword evidence="3 5" id="KW-1133">Transmembrane helix</keyword>
<protein>
    <submittedName>
        <fullName evidence="6">Rubrerythrin family protein</fullName>
    </submittedName>
</protein>
<dbReference type="AlphaFoldDB" id="A0A7J4K1E3"/>
<feature type="transmembrane region" description="Helical" evidence="5">
    <location>
        <begin position="233"/>
        <end position="255"/>
    </location>
</feature>
<feature type="transmembrane region" description="Helical" evidence="5">
    <location>
        <begin position="169"/>
        <end position="186"/>
    </location>
</feature>
<feature type="transmembrane region" description="Helical" evidence="5">
    <location>
        <begin position="136"/>
        <end position="163"/>
    </location>
</feature>
<comment type="caution">
    <text evidence="6">The sequence shown here is derived from an EMBL/GenBank/DDBJ whole genome shotgun (WGS) entry which is preliminary data.</text>
</comment>
<evidence type="ECO:0000313" key="6">
    <source>
        <dbReference type="EMBL" id="HIH21326.1"/>
    </source>
</evidence>
<dbReference type="InterPro" id="IPR009078">
    <property type="entry name" value="Ferritin-like_SF"/>
</dbReference>
<evidence type="ECO:0000256" key="5">
    <source>
        <dbReference type="SAM" id="Phobius"/>
    </source>
</evidence>
<dbReference type="GO" id="GO:0030026">
    <property type="term" value="P:intracellular manganese ion homeostasis"/>
    <property type="evidence" value="ECO:0007669"/>
    <property type="project" value="InterPro"/>
</dbReference>
<dbReference type="CDD" id="cd02431">
    <property type="entry name" value="Ferritin_CCC1_C"/>
    <property type="match status" value="1"/>
</dbReference>
<proteinExistence type="predicted"/>
<dbReference type="GO" id="GO:0012505">
    <property type="term" value="C:endomembrane system"/>
    <property type="evidence" value="ECO:0007669"/>
    <property type="project" value="UniProtKB-SubCell"/>
</dbReference>
<evidence type="ECO:0000256" key="4">
    <source>
        <dbReference type="ARBA" id="ARBA00023136"/>
    </source>
</evidence>
<dbReference type="SUPFAM" id="SSF47240">
    <property type="entry name" value="Ferritin-like"/>
    <property type="match status" value="1"/>
</dbReference>
<accession>A0A7J4K1E3</accession>
<keyword evidence="4 5" id="KW-0472">Membrane</keyword>
<evidence type="ECO:0000256" key="3">
    <source>
        <dbReference type="ARBA" id="ARBA00022989"/>
    </source>
</evidence>
<keyword evidence="2 5" id="KW-0812">Transmembrane</keyword>
<evidence type="ECO:0000256" key="1">
    <source>
        <dbReference type="ARBA" id="ARBA00004127"/>
    </source>
</evidence>
<feature type="transmembrane region" description="Helical" evidence="5">
    <location>
        <begin position="206"/>
        <end position="227"/>
    </location>
</feature>
<comment type="subcellular location">
    <subcellularLocation>
        <location evidence="1">Endomembrane system</location>
        <topology evidence="1">Multi-pass membrane protein</topology>
    </subcellularLocation>
</comment>
<evidence type="ECO:0000256" key="2">
    <source>
        <dbReference type="ARBA" id="ARBA00022692"/>
    </source>
</evidence>
<organism evidence="6 7">
    <name type="scientific">Candidatus Iainarchaeum sp</name>
    <dbReference type="NCBI Taxonomy" id="3101447"/>
    <lineage>
        <taxon>Archaea</taxon>
        <taxon>Candidatus Iainarchaeota</taxon>
        <taxon>Candidatus Iainarchaeia</taxon>
        <taxon>Candidatus Iainarchaeales</taxon>
        <taxon>Candidatus Iainarchaeaceae</taxon>
        <taxon>Candidatus Iainarchaeum</taxon>
    </lineage>
</organism>
<evidence type="ECO:0000313" key="7">
    <source>
        <dbReference type="Proteomes" id="UP000590964"/>
    </source>
</evidence>
<dbReference type="CDD" id="cd01044">
    <property type="entry name" value="Ferritin_CCC1_N"/>
    <property type="match status" value="1"/>
</dbReference>
<reference evidence="7" key="1">
    <citation type="journal article" date="2020" name="bioRxiv">
        <title>A rank-normalized archaeal taxonomy based on genome phylogeny resolves widespread incomplete and uneven classifications.</title>
        <authorList>
            <person name="Rinke C."/>
            <person name="Chuvochina M."/>
            <person name="Mussig A.J."/>
            <person name="Chaumeil P.-A."/>
            <person name="Waite D.W."/>
            <person name="Whitman W.B."/>
            <person name="Parks D.H."/>
            <person name="Hugenholtz P."/>
        </authorList>
    </citation>
    <scope>NUCLEOTIDE SEQUENCE [LARGE SCALE GENOMIC DNA]</scope>
</reference>
<gene>
    <name evidence="6" type="ORF">HA222_01530</name>
</gene>